<evidence type="ECO:0000313" key="2">
    <source>
        <dbReference type="Proteomes" id="UP000886523"/>
    </source>
</evidence>
<comment type="caution">
    <text evidence="1">The sequence shown here is derived from an EMBL/GenBank/DDBJ whole genome shotgun (WGS) entry which is preliminary data.</text>
</comment>
<evidence type="ECO:0000313" key="1">
    <source>
        <dbReference type="EMBL" id="KAF9504408.1"/>
    </source>
</evidence>
<gene>
    <name evidence="1" type="ORF">BS47DRAFT_1355256</name>
</gene>
<dbReference type="Proteomes" id="UP000886523">
    <property type="component" value="Unassembled WGS sequence"/>
</dbReference>
<reference evidence="1" key="1">
    <citation type="journal article" date="2020" name="Nat. Commun.">
        <title>Large-scale genome sequencing of mycorrhizal fungi provides insights into the early evolution of symbiotic traits.</title>
        <authorList>
            <person name="Miyauchi S."/>
            <person name="Kiss E."/>
            <person name="Kuo A."/>
            <person name="Drula E."/>
            <person name="Kohler A."/>
            <person name="Sanchez-Garcia M."/>
            <person name="Morin E."/>
            <person name="Andreopoulos B."/>
            <person name="Barry K.W."/>
            <person name="Bonito G."/>
            <person name="Buee M."/>
            <person name="Carver A."/>
            <person name="Chen C."/>
            <person name="Cichocki N."/>
            <person name="Clum A."/>
            <person name="Culley D."/>
            <person name="Crous P.W."/>
            <person name="Fauchery L."/>
            <person name="Girlanda M."/>
            <person name="Hayes R.D."/>
            <person name="Keri Z."/>
            <person name="LaButti K."/>
            <person name="Lipzen A."/>
            <person name="Lombard V."/>
            <person name="Magnuson J."/>
            <person name="Maillard F."/>
            <person name="Murat C."/>
            <person name="Nolan M."/>
            <person name="Ohm R.A."/>
            <person name="Pangilinan J."/>
            <person name="Pereira M.F."/>
            <person name="Perotto S."/>
            <person name="Peter M."/>
            <person name="Pfister S."/>
            <person name="Riley R."/>
            <person name="Sitrit Y."/>
            <person name="Stielow J.B."/>
            <person name="Szollosi G."/>
            <person name="Zifcakova L."/>
            <person name="Stursova M."/>
            <person name="Spatafora J.W."/>
            <person name="Tedersoo L."/>
            <person name="Vaario L.M."/>
            <person name="Yamada A."/>
            <person name="Yan M."/>
            <person name="Wang P."/>
            <person name="Xu J."/>
            <person name="Bruns T."/>
            <person name="Baldrian P."/>
            <person name="Vilgalys R."/>
            <person name="Dunand C."/>
            <person name="Henrissat B."/>
            <person name="Grigoriev I.V."/>
            <person name="Hibbett D."/>
            <person name="Nagy L.G."/>
            <person name="Martin F.M."/>
        </authorList>
    </citation>
    <scope>NUCLEOTIDE SEQUENCE</scope>
    <source>
        <strain evidence="1">UP504</strain>
    </source>
</reference>
<protein>
    <submittedName>
        <fullName evidence="1">Uncharacterized protein</fullName>
    </submittedName>
</protein>
<dbReference type="EMBL" id="MU129230">
    <property type="protein sequence ID" value="KAF9504408.1"/>
    <property type="molecule type" value="Genomic_DNA"/>
</dbReference>
<name>A0A9P6AEJ1_9AGAM</name>
<dbReference type="AlphaFoldDB" id="A0A9P6AEJ1"/>
<organism evidence="1 2">
    <name type="scientific">Hydnum rufescens UP504</name>
    <dbReference type="NCBI Taxonomy" id="1448309"/>
    <lineage>
        <taxon>Eukaryota</taxon>
        <taxon>Fungi</taxon>
        <taxon>Dikarya</taxon>
        <taxon>Basidiomycota</taxon>
        <taxon>Agaricomycotina</taxon>
        <taxon>Agaricomycetes</taxon>
        <taxon>Cantharellales</taxon>
        <taxon>Hydnaceae</taxon>
        <taxon>Hydnum</taxon>
    </lineage>
</organism>
<accession>A0A9P6AEJ1</accession>
<proteinExistence type="predicted"/>
<keyword evidence="2" id="KW-1185">Reference proteome</keyword>
<sequence>MPIAIAALAVSENSTPLDITHSDIEPEPKCQLAPRWYKVIAITRNVFEGLSSKLVTVLLANTL</sequence>